<dbReference type="EMBL" id="RQZF01000007">
    <property type="protein sequence ID" value="RRC95060.1"/>
    <property type="molecule type" value="Genomic_DNA"/>
</dbReference>
<dbReference type="InterPro" id="IPR051083">
    <property type="entry name" value="GrpII_Intron_Splice-Mob/Def"/>
</dbReference>
<dbReference type="SUPFAM" id="SSF56672">
    <property type="entry name" value="DNA/RNA polymerases"/>
    <property type="match status" value="1"/>
</dbReference>
<accession>A0A3P1SDT7</accession>
<comment type="caution">
    <text evidence="1">The sequence shown here is derived from an EMBL/GenBank/DDBJ whole genome shotgun (WGS) entry which is preliminary data.</text>
</comment>
<evidence type="ECO:0000313" key="1">
    <source>
        <dbReference type="EMBL" id="RRC95060.1"/>
    </source>
</evidence>
<protein>
    <submittedName>
        <fullName evidence="1">Uncharacterized protein</fullName>
    </submittedName>
</protein>
<name>A0A3P1SDT7_9ACTO</name>
<dbReference type="Proteomes" id="UP000280444">
    <property type="component" value="Unassembled WGS sequence"/>
</dbReference>
<dbReference type="AlphaFoldDB" id="A0A3P1SDT7"/>
<dbReference type="PANTHER" id="PTHR34047:SF8">
    <property type="entry name" value="PROTEIN YKFC"/>
    <property type="match status" value="1"/>
</dbReference>
<reference evidence="1 2" key="1">
    <citation type="submission" date="2018-11" db="EMBL/GenBank/DDBJ databases">
        <title>Genomes From Bacteria Associated with the Canine Oral Cavity: a Test Case for Automated Genome-Based Taxonomic Assignment.</title>
        <authorList>
            <person name="Coil D.A."/>
            <person name="Jospin G."/>
            <person name="Darling A.E."/>
            <person name="Wallis C."/>
            <person name="Davis I.J."/>
            <person name="Harris S."/>
            <person name="Eisen J.A."/>
            <person name="Holcombe L.J."/>
            <person name="O'Flynn C."/>
        </authorList>
    </citation>
    <scope>NUCLEOTIDE SEQUENCE [LARGE SCALE GENOMIC DNA]</scope>
    <source>
        <strain evidence="1 2">OH770</strain>
    </source>
</reference>
<organism evidence="1 2">
    <name type="scientific">Schaalia canis</name>
    <dbReference type="NCBI Taxonomy" id="100469"/>
    <lineage>
        <taxon>Bacteria</taxon>
        <taxon>Bacillati</taxon>
        <taxon>Actinomycetota</taxon>
        <taxon>Actinomycetes</taxon>
        <taxon>Actinomycetales</taxon>
        <taxon>Actinomycetaceae</taxon>
        <taxon>Schaalia</taxon>
    </lineage>
</organism>
<gene>
    <name evidence="1" type="ORF">EII11_07430</name>
</gene>
<keyword evidence="2" id="KW-1185">Reference proteome</keyword>
<proteinExistence type="predicted"/>
<evidence type="ECO:0000313" key="2">
    <source>
        <dbReference type="Proteomes" id="UP000280444"/>
    </source>
</evidence>
<dbReference type="PANTHER" id="PTHR34047">
    <property type="entry name" value="NUCLEAR INTRON MATURASE 1, MITOCHONDRIAL-RELATED"/>
    <property type="match status" value="1"/>
</dbReference>
<sequence>MKHRGFSCFPQPETPNYTGVILQFPLSSRPVLAPCLKGCIRLARKDRCAMSDLFPPQALATPALTPARIAGSFNLDSELAATQLLATPTHDFHYLGTTIRPLRGLLATPSSATSNTPDLYDVIANVETLKRAWQTLQSRQKPRQSIVHETLAAPEHPLQTPPPTLSPTQAPASEVIDAQLEALSEQLHAGTYRPSQLIGFHLPQRKGHKARDLRVPIMRDHVVERAIVDVITPLVEPLHSPCSFGFRPGLGINDAVEHVAMLRDWGLGHVLRADFHRFFPSIRMDNILQHLAALIPCQRTLFLIRLVASPRRARGERRTRSRGLAQGSS</sequence>
<dbReference type="InterPro" id="IPR043502">
    <property type="entry name" value="DNA/RNA_pol_sf"/>
</dbReference>
<dbReference type="OrthoDB" id="1550386at2"/>